<evidence type="ECO:0000313" key="11">
    <source>
        <dbReference type="Proteomes" id="UP000199514"/>
    </source>
</evidence>
<protein>
    <submittedName>
        <fullName evidence="10">Dolichyl-phosphate-mannose-protein mannosyltransferase</fullName>
    </submittedName>
</protein>
<dbReference type="GO" id="GO:0016763">
    <property type="term" value="F:pentosyltransferase activity"/>
    <property type="evidence" value="ECO:0007669"/>
    <property type="project" value="TreeGrafter"/>
</dbReference>
<dbReference type="RefSeq" id="WP_091511479.1">
    <property type="nucleotide sequence ID" value="NZ_FOLE01000005.1"/>
</dbReference>
<comment type="subcellular location">
    <subcellularLocation>
        <location evidence="1">Cell membrane</location>
        <topology evidence="1">Multi-pass membrane protein</topology>
    </subcellularLocation>
</comment>
<feature type="transmembrane region" description="Helical" evidence="8">
    <location>
        <begin position="12"/>
        <end position="29"/>
    </location>
</feature>
<feature type="transmembrane region" description="Helical" evidence="8">
    <location>
        <begin position="272"/>
        <end position="289"/>
    </location>
</feature>
<dbReference type="InterPro" id="IPR050297">
    <property type="entry name" value="LipidA_mod_glycosyltrf_83"/>
</dbReference>
<dbReference type="PANTHER" id="PTHR33908">
    <property type="entry name" value="MANNOSYLTRANSFERASE YKCB-RELATED"/>
    <property type="match status" value="1"/>
</dbReference>
<feature type="transmembrane region" description="Helical" evidence="8">
    <location>
        <begin position="153"/>
        <end position="184"/>
    </location>
</feature>
<evidence type="ECO:0000259" key="9">
    <source>
        <dbReference type="Pfam" id="PF13231"/>
    </source>
</evidence>
<accession>A0A1I1IR26</accession>
<feature type="transmembrane region" description="Helical" evidence="8">
    <location>
        <begin position="75"/>
        <end position="93"/>
    </location>
</feature>
<evidence type="ECO:0000256" key="5">
    <source>
        <dbReference type="ARBA" id="ARBA00022692"/>
    </source>
</evidence>
<evidence type="ECO:0000313" key="10">
    <source>
        <dbReference type="EMBL" id="SFC38391.1"/>
    </source>
</evidence>
<feature type="transmembrane region" description="Helical" evidence="8">
    <location>
        <begin position="130"/>
        <end position="147"/>
    </location>
</feature>
<feature type="domain" description="Glycosyltransferase RgtA/B/C/D-like" evidence="9">
    <location>
        <begin position="56"/>
        <end position="213"/>
    </location>
</feature>
<dbReference type="AlphaFoldDB" id="A0A1I1IR26"/>
<sequence>MKLFLQKHQHTFVLLAFIALKFGLHGIIINPLYELHRDEYLHLNQGQHLAWGYLSVPPVTSWISLLILWLGNSIFWVKFFPALFGAITLFFVWKITEILGGNLFAKSLAVVAVLFSALVRLNMLFQPNSFDTMVWTFMFWVLLKYIENQENKWLYVFAVAVALGFLNKYNVVFLVLGTLAALLLSPYRNVFINKHFYLALLLAALLVAPNLWWQYTNHFPVLYHMKLLKATQLKNVETGNFLKEQMLFFFNAIFVLLAAIYALIFYKNFAKYRLFLFALVAVLGLYIYLKGKGYYAIGLYPAYMAFGAVFLENLIKNNIVKTVLLLVPLVIFSFGFKYLFPVDSPEQVQKEAAVYDDLGLTRWEDGKLHALPQDYADMLGWKELAQKVDAAYEQIGDTAHTLVYCDNYGQAGAINYYSRHAGHIGAVSFSADYLNWFDLSRPVKHIVMVKDLGDTDTTRSDERPLFQEIKYYGKIENPFAREQGTRIYILKNARTDINAILKKEIAEEWQQIHQ</sequence>
<evidence type="ECO:0000256" key="4">
    <source>
        <dbReference type="ARBA" id="ARBA00022679"/>
    </source>
</evidence>
<feature type="transmembrane region" description="Helical" evidence="8">
    <location>
        <begin position="196"/>
        <end position="215"/>
    </location>
</feature>
<dbReference type="GO" id="GO:0005886">
    <property type="term" value="C:plasma membrane"/>
    <property type="evidence" value="ECO:0007669"/>
    <property type="project" value="UniProtKB-SubCell"/>
</dbReference>
<evidence type="ECO:0000256" key="8">
    <source>
        <dbReference type="SAM" id="Phobius"/>
    </source>
</evidence>
<keyword evidence="7 8" id="KW-0472">Membrane</keyword>
<reference evidence="10 11" key="1">
    <citation type="submission" date="2016-10" db="EMBL/GenBank/DDBJ databases">
        <authorList>
            <person name="de Groot N.N."/>
        </authorList>
    </citation>
    <scope>NUCLEOTIDE SEQUENCE [LARGE SCALE GENOMIC DNA]</scope>
    <source>
        <strain evidence="10 11">DSM 6793</strain>
    </source>
</reference>
<organism evidence="10 11">
    <name type="scientific">Flexibacter flexilis DSM 6793</name>
    <dbReference type="NCBI Taxonomy" id="927664"/>
    <lineage>
        <taxon>Bacteria</taxon>
        <taxon>Pseudomonadati</taxon>
        <taxon>Bacteroidota</taxon>
        <taxon>Cytophagia</taxon>
        <taxon>Cytophagales</taxon>
        <taxon>Flexibacteraceae</taxon>
        <taxon>Flexibacter</taxon>
    </lineage>
</organism>
<keyword evidence="3 10" id="KW-0328">Glycosyltransferase</keyword>
<keyword evidence="6 8" id="KW-1133">Transmembrane helix</keyword>
<feature type="transmembrane region" description="Helical" evidence="8">
    <location>
        <begin position="99"/>
        <end position="118"/>
    </location>
</feature>
<dbReference type="InterPro" id="IPR038731">
    <property type="entry name" value="RgtA/B/C-like"/>
</dbReference>
<dbReference type="PANTHER" id="PTHR33908:SF11">
    <property type="entry name" value="MEMBRANE PROTEIN"/>
    <property type="match status" value="1"/>
</dbReference>
<evidence type="ECO:0000256" key="6">
    <source>
        <dbReference type="ARBA" id="ARBA00022989"/>
    </source>
</evidence>
<feature type="transmembrane region" description="Helical" evidence="8">
    <location>
        <begin position="295"/>
        <end position="315"/>
    </location>
</feature>
<evidence type="ECO:0000256" key="3">
    <source>
        <dbReference type="ARBA" id="ARBA00022676"/>
    </source>
</evidence>
<gene>
    <name evidence="10" type="ORF">SAMN05421780_10553</name>
</gene>
<feature type="transmembrane region" description="Helical" evidence="8">
    <location>
        <begin position="246"/>
        <end position="265"/>
    </location>
</feature>
<dbReference type="EMBL" id="FOLE01000005">
    <property type="protein sequence ID" value="SFC38391.1"/>
    <property type="molecule type" value="Genomic_DNA"/>
</dbReference>
<dbReference type="Pfam" id="PF13231">
    <property type="entry name" value="PMT_2"/>
    <property type="match status" value="1"/>
</dbReference>
<feature type="transmembrane region" description="Helical" evidence="8">
    <location>
        <begin position="49"/>
        <end position="68"/>
    </location>
</feature>
<evidence type="ECO:0000256" key="7">
    <source>
        <dbReference type="ARBA" id="ARBA00023136"/>
    </source>
</evidence>
<dbReference type="GO" id="GO:0009103">
    <property type="term" value="P:lipopolysaccharide biosynthetic process"/>
    <property type="evidence" value="ECO:0007669"/>
    <property type="project" value="UniProtKB-ARBA"/>
</dbReference>
<keyword evidence="5 8" id="KW-0812">Transmembrane</keyword>
<evidence type="ECO:0000256" key="2">
    <source>
        <dbReference type="ARBA" id="ARBA00022475"/>
    </source>
</evidence>
<keyword evidence="11" id="KW-1185">Reference proteome</keyword>
<keyword evidence="4 10" id="KW-0808">Transferase</keyword>
<feature type="transmembrane region" description="Helical" evidence="8">
    <location>
        <begin position="322"/>
        <end position="340"/>
    </location>
</feature>
<proteinExistence type="predicted"/>
<name>A0A1I1IR26_9BACT</name>
<keyword evidence="2" id="KW-1003">Cell membrane</keyword>
<evidence type="ECO:0000256" key="1">
    <source>
        <dbReference type="ARBA" id="ARBA00004651"/>
    </source>
</evidence>
<dbReference type="OrthoDB" id="9813729at2"/>
<dbReference type="Proteomes" id="UP000199514">
    <property type="component" value="Unassembled WGS sequence"/>
</dbReference>
<dbReference type="STRING" id="927664.SAMN05421780_10553"/>